<comment type="caution">
    <text evidence="2">The sequence shown here is derived from an EMBL/GenBank/DDBJ whole genome shotgun (WGS) entry which is preliminary data.</text>
</comment>
<dbReference type="RefSeq" id="WP_037420231.1">
    <property type="nucleotide sequence ID" value="NZ_CAMIQM010000001.1"/>
</dbReference>
<keyword evidence="1" id="KW-0812">Transmembrane</keyword>
<dbReference type="AlphaFoldDB" id="A0A9C7V8G4"/>
<keyword evidence="1" id="KW-1133">Transmembrane helix</keyword>
<evidence type="ECO:0000313" key="3">
    <source>
        <dbReference type="EMBL" id="KFB88748.1"/>
    </source>
</evidence>
<sequence>MSNKTQRNNALVAMISVWGGQILVHRSSLLIAQPCTRYVDVIIGVLIFFGIWKVCNLVQAFYRWFNGIEKVSSHPE</sequence>
<reference evidence="2 5" key="2">
    <citation type="journal article" date="2018" name="Nat. Biotechnol.">
        <title>A standardized bacterial taxonomy based on genome phylogeny substantially revises the tree of life.</title>
        <authorList>
            <person name="Parks D.H."/>
            <person name="Chuvochina M."/>
            <person name="Waite D.W."/>
            <person name="Rinke C."/>
            <person name="Skarshewski A."/>
            <person name="Chaumeil P.A."/>
            <person name="Hugenholtz P."/>
        </authorList>
    </citation>
    <scope>NUCLEOTIDE SEQUENCE [LARGE SCALE GENOMIC DNA]</scope>
    <source>
        <strain evidence="2">UBA11264</strain>
    </source>
</reference>
<dbReference type="GeneID" id="75281309"/>
<evidence type="ECO:0000313" key="4">
    <source>
        <dbReference type="Proteomes" id="UP000028721"/>
    </source>
</evidence>
<dbReference type="EMBL" id="DPSM01000029">
    <property type="protein sequence ID" value="HCK02641.1"/>
    <property type="molecule type" value="Genomic_DNA"/>
</dbReference>
<feature type="transmembrane region" description="Helical" evidence="1">
    <location>
        <begin position="42"/>
        <end position="62"/>
    </location>
</feature>
<organism evidence="2 5">
    <name type="scientific">Serratia grimesii</name>
    <dbReference type="NCBI Taxonomy" id="82995"/>
    <lineage>
        <taxon>Bacteria</taxon>
        <taxon>Pseudomonadati</taxon>
        <taxon>Pseudomonadota</taxon>
        <taxon>Gammaproteobacteria</taxon>
        <taxon>Enterobacterales</taxon>
        <taxon>Yersiniaceae</taxon>
        <taxon>Serratia</taxon>
    </lineage>
</organism>
<dbReference type="Proteomes" id="UP000028721">
    <property type="component" value="Unassembled WGS sequence"/>
</dbReference>
<protein>
    <submittedName>
        <fullName evidence="2">Uncharacterized protein</fullName>
    </submittedName>
</protein>
<reference evidence="3 4" key="1">
    <citation type="submission" date="2014-03" db="EMBL/GenBank/DDBJ databases">
        <title>Draft genome sequence of the Serratia grimesii strain a2.</title>
        <authorList>
            <person name="Toymentseva A."/>
            <person name="Kazakov S."/>
            <person name="Giliazeva A."/>
            <person name="Ismagilova R."/>
            <person name="Shah R."/>
            <person name="Sharipova M."/>
            <person name="Khaitlina S."/>
            <person name="Mardanova A."/>
        </authorList>
    </citation>
    <scope>NUCLEOTIDE SEQUENCE [LARGE SCALE GENOMIC DNA]</scope>
    <source>
        <strain evidence="3 4">A2</strain>
    </source>
</reference>
<keyword evidence="4" id="KW-1185">Reference proteome</keyword>
<keyword evidence="1" id="KW-0472">Membrane</keyword>
<gene>
    <name evidence="3" type="ORF">CR62_03655</name>
    <name evidence="2" type="ORF">DHV72_21825</name>
</gene>
<proteinExistence type="predicted"/>
<name>A0A9C7V8G4_9GAMM</name>
<evidence type="ECO:0000313" key="5">
    <source>
        <dbReference type="Proteomes" id="UP000262210"/>
    </source>
</evidence>
<accession>A0A9C7V8G4</accession>
<evidence type="ECO:0000256" key="1">
    <source>
        <dbReference type="SAM" id="Phobius"/>
    </source>
</evidence>
<dbReference type="EMBL" id="JGVP01000011">
    <property type="protein sequence ID" value="KFB88748.1"/>
    <property type="molecule type" value="Genomic_DNA"/>
</dbReference>
<evidence type="ECO:0000313" key="2">
    <source>
        <dbReference type="EMBL" id="HCK02641.1"/>
    </source>
</evidence>
<dbReference type="Proteomes" id="UP000262210">
    <property type="component" value="Unassembled WGS sequence"/>
</dbReference>